<dbReference type="RefSeq" id="WP_127789444.1">
    <property type="nucleotide sequence ID" value="NZ_SACL01000009.1"/>
</dbReference>
<sequence length="149" mass="16195">MIHARRQMMRLALLGLAAPAVARAQQHPPIDELHGTLTKRSFQMLETSVVRHLDKVLALRVSAAPSSPDSGFFCGVENGLFLAYLAPRPRTQVSATGGFAEKDGMVEINGVFRATNAGMNQGILAYALEPVPEAERPPQGTEFRRVELS</sequence>
<feature type="signal peptide" evidence="1">
    <location>
        <begin position="1"/>
        <end position="24"/>
    </location>
</feature>
<dbReference type="Proteomes" id="UP000282957">
    <property type="component" value="Unassembled WGS sequence"/>
</dbReference>
<reference evidence="2 3" key="1">
    <citation type="submission" date="2019-01" db="EMBL/GenBank/DDBJ databases">
        <authorList>
            <person name="Chen W.-M."/>
        </authorList>
    </citation>
    <scope>NUCLEOTIDE SEQUENCE [LARGE SCALE GENOMIC DNA]</scope>
    <source>
        <strain evidence="2 3">CCP-6</strain>
    </source>
</reference>
<name>A0A437M1X9_9PROT</name>
<evidence type="ECO:0000313" key="2">
    <source>
        <dbReference type="EMBL" id="RVT91697.1"/>
    </source>
</evidence>
<feature type="chain" id="PRO_5019493034" evidence="1">
    <location>
        <begin position="25"/>
        <end position="149"/>
    </location>
</feature>
<protein>
    <submittedName>
        <fullName evidence="2">Uncharacterized protein</fullName>
    </submittedName>
</protein>
<accession>A0A437M1X9</accession>
<keyword evidence="1" id="KW-0732">Signal</keyword>
<comment type="caution">
    <text evidence="2">The sequence shown here is derived from an EMBL/GenBank/DDBJ whole genome shotgun (WGS) entry which is preliminary data.</text>
</comment>
<evidence type="ECO:0000313" key="3">
    <source>
        <dbReference type="Proteomes" id="UP000282957"/>
    </source>
</evidence>
<organism evidence="2 3">
    <name type="scientific">Rhodovarius crocodyli</name>
    <dbReference type="NCBI Taxonomy" id="1979269"/>
    <lineage>
        <taxon>Bacteria</taxon>
        <taxon>Pseudomonadati</taxon>
        <taxon>Pseudomonadota</taxon>
        <taxon>Alphaproteobacteria</taxon>
        <taxon>Acetobacterales</taxon>
        <taxon>Roseomonadaceae</taxon>
        <taxon>Rhodovarius</taxon>
    </lineage>
</organism>
<proteinExistence type="predicted"/>
<dbReference type="EMBL" id="SACL01000009">
    <property type="protein sequence ID" value="RVT91697.1"/>
    <property type="molecule type" value="Genomic_DNA"/>
</dbReference>
<dbReference type="AlphaFoldDB" id="A0A437M1X9"/>
<gene>
    <name evidence="2" type="ORF">EOD42_20440</name>
</gene>
<evidence type="ECO:0000256" key="1">
    <source>
        <dbReference type="SAM" id="SignalP"/>
    </source>
</evidence>
<keyword evidence="3" id="KW-1185">Reference proteome</keyword>